<evidence type="ECO:0000259" key="1">
    <source>
        <dbReference type="Pfam" id="PF00078"/>
    </source>
</evidence>
<dbReference type="EMBL" id="KZ508181">
    <property type="protein sequence ID" value="PKU35575.1"/>
    <property type="molecule type" value="Genomic_DNA"/>
</dbReference>
<evidence type="ECO:0000313" key="3">
    <source>
        <dbReference type="Proteomes" id="UP000233556"/>
    </source>
</evidence>
<proteinExistence type="predicted"/>
<reference evidence="3" key="1">
    <citation type="submission" date="2017-11" db="EMBL/GenBank/DDBJ databases">
        <authorList>
            <person name="Lima N.C."/>
            <person name="Parody-Merino A.M."/>
            <person name="Battley P.F."/>
            <person name="Fidler A.E."/>
            <person name="Prosdocimi F."/>
        </authorList>
    </citation>
    <scope>NUCLEOTIDE SEQUENCE [LARGE SCALE GENOMIC DNA]</scope>
</reference>
<dbReference type="InterPro" id="IPR000477">
    <property type="entry name" value="RT_dom"/>
</dbReference>
<sequence>MEPDEMHRRVLRELADVVAKPLSMLFEKSWQSGEVPGDWKMGNIVHIFKRGRKEDPGNSRPVSLTSVPRKIMEQILLEDMRRHMEDRKVICNSQHDFTKGQSCLSSLVAFYGGVTTSVKKGRPMNVVYLDFCKAFDMVTYNILLSKLERYGIDGWTVWWMRN</sequence>
<protein>
    <recommendedName>
        <fullName evidence="1">Reverse transcriptase domain-containing protein</fullName>
    </recommendedName>
</protein>
<gene>
    <name evidence="2" type="ORF">llap_14121</name>
</gene>
<dbReference type="AlphaFoldDB" id="A0A2I0TP85"/>
<organism evidence="2 3">
    <name type="scientific">Limosa lapponica baueri</name>
    <dbReference type="NCBI Taxonomy" id="1758121"/>
    <lineage>
        <taxon>Eukaryota</taxon>
        <taxon>Metazoa</taxon>
        <taxon>Chordata</taxon>
        <taxon>Craniata</taxon>
        <taxon>Vertebrata</taxon>
        <taxon>Euteleostomi</taxon>
        <taxon>Archelosauria</taxon>
        <taxon>Archosauria</taxon>
        <taxon>Dinosauria</taxon>
        <taxon>Saurischia</taxon>
        <taxon>Theropoda</taxon>
        <taxon>Coelurosauria</taxon>
        <taxon>Aves</taxon>
        <taxon>Neognathae</taxon>
        <taxon>Neoaves</taxon>
        <taxon>Charadriiformes</taxon>
        <taxon>Scolopacidae</taxon>
        <taxon>Limosa</taxon>
    </lineage>
</organism>
<dbReference type="PANTHER" id="PTHR33332">
    <property type="entry name" value="REVERSE TRANSCRIPTASE DOMAIN-CONTAINING PROTEIN"/>
    <property type="match status" value="1"/>
</dbReference>
<dbReference type="Pfam" id="PF00078">
    <property type="entry name" value="RVT_1"/>
    <property type="match status" value="1"/>
</dbReference>
<feature type="domain" description="Reverse transcriptase" evidence="1">
    <location>
        <begin position="52"/>
        <end position="158"/>
    </location>
</feature>
<keyword evidence="3" id="KW-1185">Reference proteome</keyword>
<accession>A0A2I0TP85</accession>
<evidence type="ECO:0000313" key="2">
    <source>
        <dbReference type="EMBL" id="PKU35575.1"/>
    </source>
</evidence>
<reference evidence="3" key="2">
    <citation type="submission" date="2017-12" db="EMBL/GenBank/DDBJ databases">
        <title>Genome sequence of the Bar-tailed Godwit (Limosa lapponica baueri).</title>
        <authorList>
            <person name="Lima N.C.B."/>
            <person name="Parody-Merino A.M."/>
            <person name="Battley P.F."/>
            <person name="Fidler A.E."/>
            <person name="Prosdocimi F."/>
        </authorList>
    </citation>
    <scope>NUCLEOTIDE SEQUENCE [LARGE SCALE GENOMIC DNA]</scope>
</reference>
<name>A0A2I0TP85_LIMLA</name>
<dbReference type="Proteomes" id="UP000233556">
    <property type="component" value="Unassembled WGS sequence"/>
</dbReference>
<dbReference type="OrthoDB" id="416454at2759"/>